<keyword evidence="2" id="KW-1133">Transmembrane helix</keyword>
<feature type="compositionally biased region" description="Low complexity" evidence="1">
    <location>
        <begin position="78"/>
        <end position="87"/>
    </location>
</feature>
<evidence type="ECO:0000313" key="3">
    <source>
        <dbReference type="EMBL" id="PRQ27061.1"/>
    </source>
</evidence>
<proteinExistence type="predicted"/>
<dbReference type="Gramene" id="PRQ27061">
    <property type="protein sequence ID" value="PRQ27061"/>
    <property type="gene ID" value="RchiOBHm_Chr6g0301311"/>
</dbReference>
<comment type="caution">
    <text evidence="3">The sequence shown here is derived from an EMBL/GenBank/DDBJ whole genome shotgun (WGS) entry which is preliminary data.</text>
</comment>
<protein>
    <submittedName>
        <fullName evidence="3">Uncharacterized protein</fullName>
    </submittedName>
</protein>
<dbReference type="PANTHER" id="PTHR38396">
    <property type="entry name" value="TRANSMEMBRANE PROTEIN"/>
    <property type="match status" value="1"/>
</dbReference>
<keyword evidence="4" id="KW-1185">Reference proteome</keyword>
<evidence type="ECO:0000256" key="1">
    <source>
        <dbReference type="SAM" id="MobiDB-lite"/>
    </source>
</evidence>
<keyword evidence="2" id="KW-0812">Transmembrane</keyword>
<dbReference type="EMBL" id="PDCK01000044">
    <property type="protein sequence ID" value="PRQ27061.1"/>
    <property type="molecule type" value="Genomic_DNA"/>
</dbReference>
<dbReference type="OMA" id="MIAYAEM"/>
<name>A0A2P6PYQ6_ROSCH</name>
<accession>A0A2P6PYQ6</accession>
<sequence length="111" mass="12115">MSGRIYVVIFFCWAALTIITPTLIFLSETSKPYSELQDEGSEGIKARRLIGYAVKHRMSTTTAQDSLPSPSPAPAPTPISESGSGISPIDLAKVFSESLRMVIRKSKLRLT</sequence>
<keyword evidence="2" id="KW-0472">Membrane</keyword>
<gene>
    <name evidence="3" type="ORF">RchiOBHm_Chr6g0301311</name>
</gene>
<feature type="region of interest" description="Disordered" evidence="1">
    <location>
        <begin position="59"/>
        <end position="87"/>
    </location>
</feature>
<evidence type="ECO:0000313" key="4">
    <source>
        <dbReference type="Proteomes" id="UP000238479"/>
    </source>
</evidence>
<dbReference type="AlphaFoldDB" id="A0A2P6PYQ6"/>
<evidence type="ECO:0000256" key="2">
    <source>
        <dbReference type="SAM" id="Phobius"/>
    </source>
</evidence>
<dbReference type="PANTHER" id="PTHR38396:SF1">
    <property type="entry name" value="TRANSMEMBRANE PROTEIN"/>
    <property type="match status" value="1"/>
</dbReference>
<feature type="transmembrane region" description="Helical" evidence="2">
    <location>
        <begin position="6"/>
        <end position="26"/>
    </location>
</feature>
<organism evidence="3 4">
    <name type="scientific">Rosa chinensis</name>
    <name type="common">China rose</name>
    <dbReference type="NCBI Taxonomy" id="74649"/>
    <lineage>
        <taxon>Eukaryota</taxon>
        <taxon>Viridiplantae</taxon>
        <taxon>Streptophyta</taxon>
        <taxon>Embryophyta</taxon>
        <taxon>Tracheophyta</taxon>
        <taxon>Spermatophyta</taxon>
        <taxon>Magnoliopsida</taxon>
        <taxon>eudicotyledons</taxon>
        <taxon>Gunneridae</taxon>
        <taxon>Pentapetalae</taxon>
        <taxon>rosids</taxon>
        <taxon>fabids</taxon>
        <taxon>Rosales</taxon>
        <taxon>Rosaceae</taxon>
        <taxon>Rosoideae</taxon>
        <taxon>Rosoideae incertae sedis</taxon>
        <taxon>Rosa</taxon>
    </lineage>
</organism>
<dbReference type="Proteomes" id="UP000238479">
    <property type="component" value="Chromosome 6"/>
</dbReference>
<reference evidence="3 4" key="1">
    <citation type="journal article" date="2018" name="Nat. Genet.">
        <title>The Rosa genome provides new insights in the design of modern roses.</title>
        <authorList>
            <person name="Bendahmane M."/>
        </authorList>
    </citation>
    <scope>NUCLEOTIDE SEQUENCE [LARGE SCALE GENOMIC DNA]</scope>
    <source>
        <strain evidence="4">cv. Old Blush</strain>
    </source>
</reference>